<organism evidence="1 2">
    <name type="scientific">Candidatus Methylacidithermus pantelleriae</name>
    <dbReference type="NCBI Taxonomy" id="2744239"/>
    <lineage>
        <taxon>Bacteria</taxon>
        <taxon>Pseudomonadati</taxon>
        <taxon>Verrucomicrobiota</taxon>
        <taxon>Methylacidiphilae</taxon>
        <taxon>Methylacidiphilales</taxon>
        <taxon>Methylacidiphilaceae</taxon>
        <taxon>Candidatus Methylacidithermus</taxon>
    </lineage>
</organism>
<dbReference type="Proteomes" id="UP000663859">
    <property type="component" value="Unassembled WGS sequence"/>
</dbReference>
<evidence type="ECO:0000313" key="1">
    <source>
        <dbReference type="EMBL" id="CAF0700778.1"/>
    </source>
</evidence>
<proteinExistence type="predicted"/>
<sequence length="75" mass="8447">MDPSLSHSNGLDALMLTSMERAEDLPWALGYLQLRWLGGDQALARMTYCEKKTAAAPFRPKLPQVLGPAFQWLDR</sequence>
<reference evidence="1" key="1">
    <citation type="submission" date="2021-02" db="EMBL/GenBank/DDBJ databases">
        <authorList>
            <person name="Cremers G."/>
            <person name="Picone N."/>
        </authorList>
    </citation>
    <scope>NUCLEOTIDE SEQUENCE</scope>
    <source>
        <strain evidence="1">PQ17</strain>
    </source>
</reference>
<name>A0A8J2BN28_9BACT</name>
<comment type="caution">
    <text evidence="1">The sequence shown here is derived from an EMBL/GenBank/DDBJ whole genome shotgun (WGS) entry which is preliminary data.</text>
</comment>
<dbReference type="EMBL" id="CAJNOB010000034">
    <property type="protein sequence ID" value="CAF0700778.1"/>
    <property type="molecule type" value="Genomic_DNA"/>
</dbReference>
<evidence type="ECO:0000313" key="2">
    <source>
        <dbReference type="Proteomes" id="UP000663859"/>
    </source>
</evidence>
<dbReference type="AlphaFoldDB" id="A0A8J2BN28"/>
<gene>
    <name evidence="1" type="ORF">MPNT_40030</name>
</gene>
<keyword evidence="2" id="KW-1185">Reference proteome</keyword>
<protein>
    <submittedName>
        <fullName evidence="1">Uncharacterized protein</fullName>
    </submittedName>
</protein>
<accession>A0A8J2BN28</accession>